<reference evidence="1" key="1">
    <citation type="journal article" date="2004" name="Nature">
        <title>Genome duplication in the teleost fish Tetraodon nigroviridis reveals the early vertebrate proto-karyotype.</title>
        <authorList>
            <person name="Jaillon O."/>
            <person name="Aury J.-M."/>
            <person name="Brunet F."/>
            <person name="Petit J.-L."/>
            <person name="Stange-Thomann N."/>
            <person name="Mauceli E."/>
            <person name="Bouneau L."/>
            <person name="Fischer C."/>
            <person name="Ozouf-Costaz C."/>
            <person name="Bernot A."/>
            <person name="Nicaud S."/>
            <person name="Jaffe D."/>
            <person name="Fisher S."/>
            <person name="Lutfalla G."/>
            <person name="Dossat C."/>
            <person name="Segurens B."/>
            <person name="Dasilva C."/>
            <person name="Salanoubat M."/>
            <person name="Levy M."/>
            <person name="Boudet N."/>
            <person name="Castellano S."/>
            <person name="Anthouard V."/>
            <person name="Jubin C."/>
            <person name="Castelli V."/>
            <person name="Katinka M."/>
            <person name="Vacherie B."/>
            <person name="Biemont C."/>
            <person name="Skalli Z."/>
            <person name="Cattolico L."/>
            <person name="Poulain J."/>
            <person name="De Berardinis V."/>
            <person name="Cruaud C."/>
            <person name="Duprat S."/>
            <person name="Brottier P."/>
            <person name="Coutanceau J.-P."/>
            <person name="Gouzy J."/>
            <person name="Parra G."/>
            <person name="Lardier G."/>
            <person name="Chapple C."/>
            <person name="McKernan K.J."/>
            <person name="McEwan P."/>
            <person name="Bosak S."/>
            <person name="Kellis M."/>
            <person name="Volff J.-N."/>
            <person name="Guigo R."/>
            <person name="Zody M.C."/>
            <person name="Mesirov J."/>
            <person name="Lindblad-Toh K."/>
            <person name="Birren B."/>
            <person name="Nusbaum C."/>
            <person name="Kahn D."/>
            <person name="Robinson-Rechavi M."/>
            <person name="Laudet V."/>
            <person name="Schachter V."/>
            <person name="Quetier F."/>
            <person name="Saurin W."/>
            <person name="Scarpelli C."/>
            <person name="Wincker P."/>
            <person name="Lander E.S."/>
            <person name="Weissenbach J."/>
            <person name="Roest Crollius H."/>
        </authorList>
    </citation>
    <scope>NUCLEOTIDE SEQUENCE [LARGE SCALE GENOMIC DNA]</scope>
</reference>
<dbReference type="KEGG" id="tng:GSTEN00011862G001"/>
<proteinExistence type="predicted"/>
<dbReference type="EMBL" id="CAAE01013731">
    <property type="protein sequence ID" value="CAF95272.1"/>
    <property type="molecule type" value="Genomic_DNA"/>
</dbReference>
<reference evidence="1" key="2">
    <citation type="submission" date="2004-02" db="EMBL/GenBank/DDBJ databases">
        <authorList>
            <consortium name="Genoscope"/>
            <consortium name="Whitehead Institute Centre for Genome Research"/>
        </authorList>
    </citation>
    <scope>NUCLEOTIDE SEQUENCE</scope>
</reference>
<sequence>MDQEPPKQVWICVSVTMSLSLDDGTWLYLKAVSVLDSVGQNPRVIHFKRWWLTCDAKAQGLNRVTPSSHCVLNTPVKPGGDIAQSGDNYTTYCLPWRAAILHQTEKLPNSTHQSVDDVLGSTKDLKVKSVLYCFQ</sequence>
<gene>
    <name evidence="1" type="ORF">GSTENG00011862001</name>
</gene>
<accession>Q4SVR0</accession>
<organism evidence="1">
    <name type="scientific">Tetraodon nigroviridis</name>
    <name type="common">Spotted green pufferfish</name>
    <name type="synonym">Chelonodon nigroviridis</name>
    <dbReference type="NCBI Taxonomy" id="99883"/>
    <lineage>
        <taxon>Eukaryota</taxon>
        <taxon>Metazoa</taxon>
        <taxon>Chordata</taxon>
        <taxon>Craniata</taxon>
        <taxon>Vertebrata</taxon>
        <taxon>Euteleostomi</taxon>
        <taxon>Actinopterygii</taxon>
        <taxon>Neopterygii</taxon>
        <taxon>Teleostei</taxon>
        <taxon>Neoteleostei</taxon>
        <taxon>Acanthomorphata</taxon>
        <taxon>Eupercaria</taxon>
        <taxon>Tetraodontiformes</taxon>
        <taxon>Tetradontoidea</taxon>
        <taxon>Tetraodontidae</taxon>
        <taxon>Tetraodon</taxon>
    </lineage>
</organism>
<name>Q4SVR0_TETNG</name>
<evidence type="ECO:0000313" key="1">
    <source>
        <dbReference type="EMBL" id="CAF95272.1"/>
    </source>
</evidence>
<protein>
    <submittedName>
        <fullName evidence="1">(spotted green pufferfish) hypothetical protein</fullName>
    </submittedName>
</protein>
<comment type="caution">
    <text evidence="1">The sequence shown here is derived from an EMBL/GenBank/DDBJ whole genome shotgun (WGS) entry which is preliminary data.</text>
</comment>
<dbReference type="AlphaFoldDB" id="Q4SVR0"/>